<reference evidence="3 4" key="1">
    <citation type="submission" date="2024-06" db="EMBL/GenBank/DDBJ databases">
        <title>The Natural Products Discovery Center: Release of the First 8490 Sequenced Strains for Exploring Actinobacteria Biosynthetic Diversity.</title>
        <authorList>
            <person name="Kalkreuter E."/>
            <person name="Kautsar S.A."/>
            <person name="Yang D."/>
            <person name="Bader C.D."/>
            <person name="Teijaro C.N."/>
            <person name="Fluegel L."/>
            <person name="Davis C.M."/>
            <person name="Simpson J.R."/>
            <person name="Lauterbach L."/>
            <person name="Steele A.D."/>
            <person name="Gui C."/>
            <person name="Meng S."/>
            <person name="Li G."/>
            <person name="Viehrig K."/>
            <person name="Ye F."/>
            <person name="Su P."/>
            <person name="Kiefer A.F."/>
            <person name="Nichols A."/>
            <person name="Cepeda A.J."/>
            <person name="Yan W."/>
            <person name="Fan B."/>
            <person name="Jiang Y."/>
            <person name="Adhikari A."/>
            <person name="Zheng C.-J."/>
            <person name="Schuster L."/>
            <person name="Cowan T.M."/>
            <person name="Smanski M.J."/>
            <person name="Chevrette M.G."/>
            <person name="De Carvalho L.P.S."/>
            <person name="Shen B."/>
        </authorList>
    </citation>
    <scope>NUCLEOTIDE SEQUENCE [LARGE SCALE GENOMIC DNA]</scope>
    <source>
        <strain evidence="3 4">NPDC048946</strain>
    </source>
</reference>
<evidence type="ECO:0000256" key="2">
    <source>
        <dbReference type="SAM" id="Phobius"/>
    </source>
</evidence>
<evidence type="ECO:0000313" key="3">
    <source>
        <dbReference type="EMBL" id="MEU8135567.1"/>
    </source>
</evidence>
<sequence>MGSADDQIFVDETGRRKRWTRRVALGACIPLVGYLGMLATGVVASSPIGTPPWVAEEPAKDKGNSGGTESGSGKDEQPSSPGATRGPGGATGKPSAGAGRSPVVPVTAPGGQATVPTSPVTTAAGGPVTTPAAPSADASTSVGPTPATATTKPGNAPSAPPGQTRRPSAANSNKPGGN</sequence>
<dbReference type="RefSeq" id="WP_358355414.1">
    <property type="nucleotide sequence ID" value="NZ_JBEZFP010000045.1"/>
</dbReference>
<feature type="compositionally biased region" description="Low complexity" evidence="1">
    <location>
        <begin position="113"/>
        <end position="157"/>
    </location>
</feature>
<keyword evidence="2" id="KW-1133">Transmembrane helix</keyword>
<protein>
    <submittedName>
        <fullName evidence="3">Uncharacterized protein</fullName>
    </submittedName>
</protein>
<dbReference type="EMBL" id="JBEZFP010000045">
    <property type="protein sequence ID" value="MEU8135567.1"/>
    <property type="molecule type" value="Genomic_DNA"/>
</dbReference>
<proteinExistence type="predicted"/>
<feature type="transmembrane region" description="Helical" evidence="2">
    <location>
        <begin position="23"/>
        <end position="44"/>
    </location>
</feature>
<evidence type="ECO:0000256" key="1">
    <source>
        <dbReference type="SAM" id="MobiDB-lite"/>
    </source>
</evidence>
<keyword evidence="4" id="KW-1185">Reference proteome</keyword>
<accession>A0ABV3DJF7</accession>
<keyword evidence="2" id="KW-0812">Transmembrane</keyword>
<feature type="region of interest" description="Disordered" evidence="1">
    <location>
        <begin position="46"/>
        <end position="178"/>
    </location>
</feature>
<keyword evidence="2" id="KW-0472">Membrane</keyword>
<name>A0ABV3DJF7_9ACTN</name>
<gene>
    <name evidence="3" type="ORF">AB0C36_18845</name>
</gene>
<feature type="compositionally biased region" description="Polar residues" evidence="1">
    <location>
        <begin position="165"/>
        <end position="178"/>
    </location>
</feature>
<organism evidence="3 4">
    <name type="scientific">Streptodolium elevatio</name>
    <dbReference type="NCBI Taxonomy" id="3157996"/>
    <lineage>
        <taxon>Bacteria</taxon>
        <taxon>Bacillati</taxon>
        <taxon>Actinomycetota</taxon>
        <taxon>Actinomycetes</taxon>
        <taxon>Kitasatosporales</taxon>
        <taxon>Streptomycetaceae</taxon>
        <taxon>Streptodolium</taxon>
    </lineage>
</organism>
<comment type="caution">
    <text evidence="3">The sequence shown here is derived from an EMBL/GenBank/DDBJ whole genome shotgun (WGS) entry which is preliminary data.</text>
</comment>
<evidence type="ECO:0000313" key="4">
    <source>
        <dbReference type="Proteomes" id="UP001551482"/>
    </source>
</evidence>
<dbReference type="Proteomes" id="UP001551482">
    <property type="component" value="Unassembled WGS sequence"/>
</dbReference>